<evidence type="ECO:0000313" key="8">
    <source>
        <dbReference type="EMBL" id="PPV12441.1"/>
    </source>
</evidence>
<dbReference type="InterPro" id="IPR017500">
    <property type="entry name" value="Phage_infect_YhgE_N"/>
</dbReference>
<evidence type="ECO:0000256" key="1">
    <source>
        <dbReference type="ARBA" id="ARBA00004141"/>
    </source>
</evidence>
<dbReference type="InterPro" id="IPR017501">
    <property type="entry name" value="Phage_infect_YhgE_C"/>
</dbReference>
<gene>
    <name evidence="8" type="ORF">AWN73_18740</name>
</gene>
<feature type="transmembrane region" description="Helical" evidence="6">
    <location>
        <begin position="666"/>
        <end position="685"/>
    </location>
</feature>
<feature type="transmembrane region" description="Helical" evidence="6">
    <location>
        <begin position="633"/>
        <end position="654"/>
    </location>
</feature>
<evidence type="ECO:0000256" key="5">
    <source>
        <dbReference type="SAM" id="Coils"/>
    </source>
</evidence>
<protein>
    <submittedName>
        <fullName evidence="8">Phage infection protein</fullName>
    </submittedName>
</protein>
<accession>A0A2S7F6W0</accession>
<feature type="transmembrane region" description="Helical" evidence="6">
    <location>
        <begin position="15"/>
        <end position="35"/>
    </location>
</feature>
<evidence type="ECO:0000313" key="9">
    <source>
        <dbReference type="Proteomes" id="UP000238081"/>
    </source>
</evidence>
<evidence type="ECO:0000256" key="3">
    <source>
        <dbReference type="ARBA" id="ARBA00022989"/>
    </source>
</evidence>
<dbReference type="Gene3D" id="3.40.1710.10">
    <property type="entry name" value="abc type-2 transporter like domain"/>
    <property type="match status" value="1"/>
</dbReference>
<evidence type="ECO:0000256" key="6">
    <source>
        <dbReference type="SAM" id="Phobius"/>
    </source>
</evidence>
<name>A0A2S7F6W0_CLOBU</name>
<dbReference type="EMBL" id="LRDH01000143">
    <property type="protein sequence ID" value="PPV12441.1"/>
    <property type="molecule type" value="Genomic_DNA"/>
</dbReference>
<evidence type="ECO:0000256" key="4">
    <source>
        <dbReference type="ARBA" id="ARBA00023136"/>
    </source>
</evidence>
<keyword evidence="3 6" id="KW-1133">Transmembrane helix</keyword>
<dbReference type="Proteomes" id="UP000238081">
    <property type="component" value="Unassembled WGS sequence"/>
</dbReference>
<reference evidence="8 9" key="1">
    <citation type="submission" date="2016-01" db="EMBL/GenBank/DDBJ databases">
        <title>Characterization of the Clostridium difficile lineages that are prevalent in Hong Kong and China.</title>
        <authorList>
            <person name="Kwok J.S.-L."/>
            <person name="Lam W.-Y."/>
            <person name="Ip M."/>
            <person name="Chan T.-F."/>
            <person name="Hawkey P.M."/>
            <person name="Tsui S.K.-W."/>
        </authorList>
    </citation>
    <scope>NUCLEOTIDE SEQUENCE [LARGE SCALE GENOMIC DNA]</scope>
    <source>
        <strain evidence="8 9">300064</strain>
    </source>
</reference>
<feature type="transmembrane region" description="Helical" evidence="6">
    <location>
        <begin position="727"/>
        <end position="745"/>
    </location>
</feature>
<sequence length="764" mass="85693">MKNIFRIYARDIKRIWTNWAAMIMAIVIILIPSLYSLTNIKASWDPYANTSGIKIAVVNKDSGTIYKDQDLNLGEELIEKLEDNDKMDWTFVNEEEASEGLIKEKYYASIVIPEDFSKCVTTLMEKEVVKPKLIYTVNEKINAIAPKLTDAGAKSVKNQLDENIVKTVSGVMFRLINETGVEIDGKRTDIRDIINKIYELDEELPELESILNDTIGGVSDVNSLLLKTNDMLPTVSSLLDSTNDFVNNSDYIVDKMQSDINEISPRIKDDLLLSQQLVDNASVTLDNLDENILPETAKKSLITISETATSSKVTVSEIKGMLKSTKSFLKKIIDYELPHINIDDSLLEDEGVAKIQKQLKDQYDIFDDVKDNLKTINKSITILMDKLDDVEEKLDILISRTDEKIQDLEDGKGLDLQTLTDLRSCLKDVNTLISDVIDSYDSEIMNGINDGFDSIKYILSITVDILKDGQDVLPHLEEILSASQDTIDFSGDKLADLKDKFPEVKDKVHEVADKLREMDEDDAFNEIIDMITNNWDDQSNFMASPVEIEDNRLFSWPNYGSSSAPFYIVLCIWVGALIASALLSFKAENLDDGVELKPYEVYLGKLLTFITLTTIATILACCGALLWLDVYVVHPIIFILYSIFVSIVFTLIIYTAASLLDDIGKAIIVVMLVIQMAGTGGTFPVEVTPSVFHNIYNYLPFTYATNGMRQILAGIVYPLLIKDIKVLSIYMICSLVLGITLKGPLNKGNDIIMNKLLKSGILRH</sequence>
<keyword evidence="4 6" id="KW-0472">Membrane</keyword>
<dbReference type="AlphaFoldDB" id="A0A2S7F6W0"/>
<proteinExistence type="predicted"/>
<evidence type="ECO:0000259" key="7">
    <source>
        <dbReference type="Pfam" id="PF12698"/>
    </source>
</evidence>
<feature type="transmembrane region" description="Helical" evidence="6">
    <location>
        <begin position="606"/>
        <end position="627"/>
    </location>
</feature>
<dbReference type="PANTHER" id="PTHR43077:SF10">
    <property type="entry name" value="TRANSPORT PERMEASE PROTEIN"/>
    <property type="match status" value="1"/>
</dbReference>
<organism evidence="8 9">
    <name type="scientific">Clostridium butyricum</name>
    <dbReference type="NCBI Taxonomy" id="1492"/>
    <lineage>
        <taxon>Bacteria</taxon>
        <taxon>Bacillati</taxon>
        <taxon>Bacillota</taxon>
        <taxon>Clostridia</taxon>
        <taxon>Eubacteriales</taxon>
        <taxon>Clostridiaceae</taxon>
        <taxon>Clostridium</taxon>
    </lineage>
</organism>
<comment type="caution">
    <text evidence="8">The sequence shown here is derived from an EMBL/GenBank/DDBJ whole genome shotgun (WGS) entry which is preliminary data.</text>
</comment>
<feature type="transmembrane region" description="Helical" evidence="6">
    <location>
        <begin position="564"/>
        <end position="585"/>
    </location>
</feature>
<comment type="subcellular location">
    <subcellularLocation>
        <location evidence="1">Membrane</location>
        <topology evidence="1">Multi-pass membrane protein</topology>
    </subcellularLocation>
</comment>
<dbReference type="GO" id="GO:0016020">
    <property type="term" value="C:membrane"/>
    <property type="evidence" value="ECO:0007669"/>
    <property type="project" value="UniProtKB-SubCell"/>
</dbReference>
<feature type="coiled-coil region" evidence="5">
    <location>
        <begin position="373"/>
        <end position="400"/>
    </location>
</feature>
<dbReference type="InterPro" id="IPR013525">
    <property type="entry name" value="ABC2_TM"/>
</dbReference>
<evidence type="ECO:0000256" key="2">
    <source>
        <dbReference type="ARBA" id="ARBA00022692"/>
    </source>
</evidence>
<feature type="domain" description="ABC-2 type transporter transmembrane" evidence="7">
    <location>
        <begin position="538"/>
        <end position="739"/>
    </location>
</feature>
<feature type="domain" description="ABC-2 type transporter transmembrane" evidence="7">
    <location>
        <begin position="22"/>
        <end position="165"/>
    </location>
</feature>
<keyword evidence="5" id="KW-0175">Coiled coil</keyword>
<keyword evidence="2 6" id="KW-0812">Transmembrane</keyword>
<dbReference type="NCBIfam" id="TIGR03061">
    <property type="entry name" value="pip_yhgE_Nterm"/>
    <property type="match status" value="1"/>
</dbReference>
<dbReference type="GO" id="GO:0140359">
    <property type="term" value="F:ABC-type transporter activity"/>
    <property type="evidence" value="ECO:0007669"/>
    <property type="project" value="InterPro"/>
</dbReference>
<dbReference type="RefSeq" id="WP_043664511.1">
    <property type="nucleotide sequence ID" value="NZ_JSEG01000012.1"/>
</dbReference>
<dbReference type="NCBIfam" id="TIGR03062">
    <property type="entry name" value="pip_yhgE_Cterm"/>
    <property type="match status" value="1"/>
</dbReference>
<dbReference type="InterPro" id="IPR051328">
    <property type="entry name" value="T7SS_ABC-Transporter"/>
</dbReference>
<dbReference type="Pfam" id="PF12698">
    <property type="entry name" value="ABC2_membrane_3"/>
    <property type="match status" value="2"/>
</dbReference>
<dbReference type="PANTHER" id="PTHR43077">
    <property type="entry name" value="TRANSPORT PERMEASE YVFS-RELATED"/>
    <property type="match status" value="1"/>
</dbReference>